<dbReference type="EMBL" id="JACXVP010000011">
    <property type="protein sequence ID" value="KAG5575985.1"/>
    <property type="molecule type" value="Genomic_DNA"/>
</dbReference>
<sequence length="190" mass="22413">MDSHIFRLVLSLITSLDSWFEWTERGSNFFRRISLKRKTLEWIVRFFERHLSSEEMVLEGGKKESFSETFCARNLNNFGCVISALSIFGVRRRAVLIIPEITFNAGWNLIAADKIGGKNTKFFQRIAISHKRYNTIDRLKVEDEVVVQMPEIKRTMVDLYMRLYLETGSWRPSFEFPDCPKVNDEESEWL</sequence>
<organism evidence="1 2">
    <name type="scientific">Solanum commersonii</name>
    <name type="common">Commerson's wild potato</name>
    <name type="synonym">Commerson's nightshade</name>
    <dbReference type="NCBI Taxonomy" id="4109"/>
    <lineage>
        <taxon>Eukaryota</taxon>
        <taxon>Viridiplantae</taxon>
        <taxon>Streptophyta</taxon>
        <taxon>Embryophyta</taxon>
        <taxon>Tracheophyta</taxon>
        <taxon>Spermatophyta</taxon>
        <taxon>Magnoliopsida</taxon>
        <taxon>eudicotyledons</taxon>
        <taxon>Gunneridae</taxon>
        <taxon>Pentapetalae</taxon>
        <taxon>asterids</taxon>
        <taxon>lamiids</taxon>
        <taxon>Solanales</taxon>
        <taxon>Solanaceae</taxon>
        <taxon>Solanoideae</taxon>
        <taxon>Solaneae</taxon>
        <taxon>Solanum</taxon>
    </lineage>
</organism>
<comment type="caution">
    <text evidence="1">The sequence shown here is derived from an EMBL/GenBank/DDBJ whole genome shotgun (WGS) entry which is preliminary data.</text>
</comment>
<proteinExistence type="predicted"/>
<evidence type="ECO:0000313" key="2">
    <source>
        <dbReference type="Proteomes" id="UP000824120"/>
    </source>
</evidence>
<dbReference type="Proteomes" id="UP000824120">
    <property type="component" value="Chromosome 11"/>
</dbReference>
<accession>A0A9J5WJE1</accession>
<dbReference type="AlphaFoldDB" id="A0A9J5WJE1"/>
<gene>
    <name evidence="1" type="ORF">H5410_056119</name>
</gene>
<keyword evidence="2" id="KW-1185">Reference proteome</keyword>
<evidence type="ECO:0000313" key="1">
    <source>
        <dbReference type="EMBL" id="KAG5575985.1"/>
    </source>
</evidence>
<reference evidence="1 2" key="1">
    <citation type="submission" date="2020-09" db="EMBL/GenBank/DDBJ databases">
        <title>De no assembly of potato wild relative species, Solanum commersonii.</title>
        <authorList>
            <person name="Cho K."/>
        </authorList>
    </citation>
    <scope>NUCLEOTIDE SEQUENCE [LARGE SCALE GENOMIC DNA]</scope>
    <source>
        <strain evidence="1">LZ3.2</strain>
        <tissue evidence="1">Leaf</tissue>
    </source>
</reference>
<dbReference type="OrthoDB" id="1305336at2759"/>
<protein>
    <submittedName>
        <fullName evidence="1">Uncharacterized protein</fullName>
    </submittedName>
</protein>
<name>A0A9J5WJE1_SOLCO</name>